<dbReference type="InterPro" id="IPR029068">
    <property type="entry name" value="Glyas_Bleomycin-R_OHBP_Dase"/>
</dbReference>
<evidence type="ECO:0000313" key="1">
    <source>
        <dbReference type="EMBL" id="EJN60219.1"/>
    </source>
</evidence>
<protein>
    <recommendedName>
        <fullName evidence="3">VOC domain-containing protein</fullName>
    </recommendedName>
</protein>
<gene>
    <name evidence="1" type="ORF">HSB1_08220</name>
</gene>
<dbReference type="Gene3D" id="3.10.180.10">
    <property type="entry name" value="2,3-Dihydroxybiphenyl 1,2-Dioxygenase, domain 1"/>
    <property type="match status" value="1"/>
</dbReference>
<dbReference type="eggNOG" id="arCOG09236">
    <property type="taxonomic scope" value="Archaea"/>
</dbReference>
<dbReference type="EMBL" id="ALJD01000003">
    <property type="protein sequence ID" value="EJN60219.1"/>
    <property type="molecule type" value="Genomic_DNA"/>
</dbReference>
<dbReference type="OrthoDB" id="210556at2157"/>
<dbReference type="AlphaFoldDB" id="J3JGK7"/>
<reference evidence="1 2" key="1">
    <citation type="journal article" date="2012" name="J. Bacteriol.">
        <title>Draft Genome Sequence of the Extremely Halophilic Archaeon Halogranum salarium B-1T.</title>
        <authorList>
            <person name="Kim K.K."/>
            <person name="Lee K.C."/>
            <person name="Lee J.S."/>
        </authorList>
    </citation>
    <scope>NUCLEOTIDE SEQUENCE [LARGE SCALE GENOMIC DNA]</scope>
    <source>
        <strain evidence="1 2">B-1</strain>
    </source>
</reference>
<dbReference type="RefSeq" id="WP_009365935.1">
    <property type="nucleotide sequence ID" value="NZ_ALJD01000003.1"/>
</dbReference>
<dbReference type="SUPFAM" id="SSF54593">
    <property type="entry name" value="Glyoxalase/Bleomycin resistance protein/Dihydroxybiphenyl dioxygenase"/>
    <property type="match status" value="1"/>
</dbReference>
<dbReference type="Proteomes" id="UP000007813">
    <property type="component" value="Unassembled WGS sequence"/>
</dbReference>
<evidence type="ECO:0008006" key="3">
    <source>
        <dbReference type="Google" id="ProtNLM"/>
    </source>
</evidence>
<sequence>MSGIVFFGTENHDAVVDFYTATVGATIWLEQPDCTILKHDNLLFGFCARDHTDDGGTVTFVYDARGDVDAMHERVGDAAREEPHLNEKYDIYQFFASDPDGRAVEFQVFEGETPATSDVE</sequence>
<proteinExistence type="predicted"/>
<organism evidence="1 2">
    <name type="scientific">Halogranum salarium B-1</name>
    <dbReference type="NCBI Taxonomy" id="1210908"/>
    <lineage>
        <taxon>Archaea</taxon>
        <taxon>Methanobacteriati</taxon>
        <taxon>Methanobacteriota</taxon>
        <taxon>Stenosarchaea group</taxon>
        <taxon>Halobacteria</taxon>
        <taxon>Halobacteriales</taxon>
        <taxon>Haloferacaceae</taxon>
    </lineage>
</organism>
<comment type="caution">
    <text evidence="1">The sequence shown here is derived from an EMBL/GenBank/DDBJ whole genome shotgun (WGS) entry which is preliminary data.</text>
</comment>
<evidence type="ECO:0000313" key="2">
    <source>
        <dbReference type="Proteomes" id="UP000007813"/>
    </source>
</evidence>
<accession>J3JGK7</accession>
<name>J3JGK7_9EURY</name>